<dbReference type="EMBL" id="LN885086">
    <property type="protein sequence ID" value="CUQ67197.1"/>
    <property type="molecule type" value="Genomic_DNA"/>
</dbReference>
<evidence type="ECO:0000256" key="1">
    <source>
        <dbReference type="SAM" id="Phobius"/>
    </source>
</evidence>
<dbReference type="KEGG" id="nio:NITINOP_2225"/>
<reference evidence="3" key="1">
    <citation type="submission" date="2015-09" db="EMBL/GenBank/DDBJ databases">
        <authorList>
            <person name="Daims H."/>
        </authorList>
    </citation>
    <scope>NUCLEOTIDE SEQUENCE [LARGE SCALE GENOMIC DNA]</scope>
</reference>
<protein>
    <submittedName>
        <fullName evidence="2">Uncharacterized protein</fullName>
    </submittedName>
</protein>
<dbReference type="RefSeq" id="WP_062485353.1">
    <property type="nucleotide sequence ID" value="NZ_LN885086.1"/>
</dbReference>
<feature type="transmembrane region" description="Helical" evidence="1">
    <location>
        <begin position="20"/>
        <end position="37"/>
    </location>
</feature>
<name>A0A0S4KV55_9BACT</name>
<evidence type="ECO:0000313" key="2">
    <source>
        <dbReference type="EMBL" id="CUQ67197.1"/>
    </source>
</evidence>
<dbReference type="OrthoDB" id="9783603at2"/>
<organism evidence="2 3">
    <name type="scientific">Candidatus Nitrospira inopinata</name>
    <dbReference type="NCBI Taxonomy" id="1715989"/>
    <lineage>
        <taxon>Bacteria</taxon>
        <taxon>Pseudomonadati</taxon>
        <taxon>Nitrospirota</taxon>
        <taxon>Nitrospiria</taxon>
        <taxon>Nitrospirales</taxon>
        <taxon>Nitrospiraceae</taxon>
        <taxon>Nitrospira</taxon>
    </lineage>
</organism>
<keyword evidence="3" id="KW-1185">Reference proteome</keyword>
<dbReference type="AlphaFoldDB" id="A0A0S4KV55"/>
<keyword evidence="1" id="KW-1133">Transmembrane helix</keyword>
<keyword evidence="1" id="KW-0812">Transmembrane</keyword>
<dbReference type="Proteomes" id="UP000066284">
    <property type="component" value="Chromosome 1"/>
</dbReference>
<proteinExistence type="predicted"/>
<keyword evidence="1" id="KW-0472">Membrane</keyword>
<evidence type="ECO:0000313" key="3">
    <source>
        <dbReference type="Proteomes" id="UP000066284"/>
    </source>
</evidence>
<sequence length="205" mass="21834">MSEQQGPYEEGKRAGLHPMLVLLGVLVGLWLFVALIVPSSRNKQATGTEGPTVSSIEDPDAAPVIFNVRSTVPEMNAIGLVVPPQATDSQIAALLKRLKHDRLAGTLGDQLPATTPGHLLGDHAIANIYIFSDASFAEAETLRTLTRGAHAPGSLYPGAVPFEVAMEAVCGHYRIDLNDTGNPDTGSLGFADESGVHSKHYRRIF</sequence>
<gene>
    <name evidence="2" type="ORF">NITINOP_2225</name>
</gene>
<accession>A0A0S4KV55</accession>